<evidence type="ECO:0000313" key="3">
    <source>
        <dbReference type="Proteomes" id="UP000036681"/>
    </source>
</evidence>
<dbReference type="GO" id="GO:0032434">
    <property type="term" value="P:regulation of proteasomal ubiquitin-dependent protein catabolic process"/>
    <property type="evidence" value="ECO:0007669"/>
    <property type="project" value="TreeGrafter"/>
</dbReference>
<dbReference type="WBParaSite" id="ALUE_0002265401-mRNA-1">
    <property type="protein sequence ID" value="ALUE_0002265401-mRNA-1"/>
    <property type="gene ID" value="ALUE_0002265401"/>
</dbReference>
<dbReference type="InterPro" id="IPR056761">
    <property type="entry name" value="Ufl1-like_C"/>
</dbReference>
<organism evidence="3 4">
    <name type="scientific">Ascaris lumbricoides</name>
    <name type="common">Giant roundworm</name>
    <dbReference type="NCBI Taxonomy" id="6252"/>
    <lineage>
        <taxon>Eukaryota</taxon>
        <taxon>Metazoa</taxon>
        <taxon>Ecdysozoa</taxon>
        <taxon>Nematoda</taxon>
        <taxon>Chromadorea</taxon>
        <taxon>Rhabditida</taxon>
        <taxon>Spirurina</taxon>
        <taxon>Ascaridomorpha</taxon>
        <taxon>Ascaridoidea</taxon>
        <taxon>Ascarididae</taxon>
        <taxon>Ascaris</taxon>
    </lineage>
</organism>
<evidence type="ECO:0000259" key="2">
    <source>
        <dbReference type="Pfam" id="PF25041"/>
    </source>
</evidence>
<dbReference type="AlphaFoldDB" id="A0A0M3IV76"/>
<dbReference type="InterPro" id="IPR056580">
    <property type="entry name" value="Ufl1_dom"/>
</dbReference>
<dbReference type="Pfam" id="PF23659">
    <property type="entry name" value="UFL1"/>
    <property type="match status" value="1"/>
</dbReference>
<evidence type="ECO:0000313" key="4">
    <source>
        <dbReference type="WBParaSite" id="ALUE_0002265401-mRNA-1"/>
    </source>
</evidence>
<dbReference type="GO" id="GO:0061666">
    <property type="term" value="F:UFM1 ligase activity"/>
    <property type="evidence" value="ECO:0007669"/>
    <property type="project" value="InterPro"/>
</dbReference>
<proteinExistence type="predicted"/>
<feature type="domain" description="E3 UFM1-protein ligase-like C-terminal" evidence="2">
    <location>
        <begin position="125"/>
        <end position="213"/>
    </location>
</feature>
<reference evidence="4" key="1">
    <citation type="submission" date="2017-02" db="UniProtKB">
        <authorList>
            <consortium name="WormBaseParasite"/>
        </authorList>
    </citation>
    <scope>IDENTIFICATION</scope>
</reference>
<feature type="domain" description="E3 UFM1-protein ligase 1-like" evidence="1">
    <location>
        <begin position="23"/>
        <end position="116"/>
    </location>
</feature>
<sequence>LPTYAHRFRQRHPRYLTWCGHICFADVVATDLRAYLIRTLCTDVANIVLSYISGTENTKTLSIKIREETISSIENTGGREAVAALFAAVSSADLDAFHSAISSVSSPAVCSLNLKMPDKKQRTELVQAYASELERQLRACDDAASGLLISLLLILAKRNAIAVHASGKFVSHIIAKVEKVAKLSAEQIELLVSMQKLVIASMKNKADVDLKTKLIEKLKSLKSFLLDVDDVEESSKEVNDSYVKKLFVQQVEKVAKLSAEQIELLVSMQKLVIASMKNKADVDLKTKLIEKLKSLKSFLLDVDDVEESSKEGKQDGEDDVIIELTS</sequence>
<dbReference type="PANTHER" id="PTHR31057:SF0">
    <property type="entry name" value="E3 UFM1-PROTEIN LIGASE 1"/>
    <property type="match status" value="1"/>
</dbReference>
<dbReference type="InterPro" id="IPR018611">
    <property type="entry name" value="Ufl1"/>
</dbReference>
<dbReference type="GO" id="GO:1990592">
    <property type="term" value="P:protein K69-linked ufmylation"/>
    <property type="evidence" value="ECO:0007669"/>
    <property type="project" value="TreeGrafter"/>
</dbReference>
<evidence type="ECO:0000259" key="1">
    <source>
        <dbReference type="Pfam" id="PF23659"/>
    </source>
</evidence>
<keyword evidence="3" id="KW-1185">Reference proteome</keyword>
<dbReference type="Proteomes" id="UP000036681">
    <property type="component" value="Unplaced"/>
</dbReference>
<dbReference type="Pfam" id="PF25041">
    <property type="entry name" value="UFL1_C"/>
    <property type="match status" value="1"/>
</dbReference>
<protein>
    <submittedName>
        <fullName evidence="4">E3 UFM1-protein ligase 1 homolog</fullName>
    </submittedName>
</protein>
<name>A0A0M3IV76_ASCLU</name>
<dbReference type="PANTHER" id="PTHR31057">
    <property type="entry name" value="E3 UFM1-PROTEIN LIGASE 1"/>
    <property type="match status" value="1"/>
</dbReference>
<accession>A0A0M3IV76</accession>
<dbReference type="GO" id="GO:0034976">
    <property type="term" value="P:response to endoplasmic reticulum stress"/>
    <property type="evidence" value="ECO:0007669"/>
    <property type="project" value="TreeGrafter"/>
</dbReference>
<dbReference type="GO" id="GO:0005789">
    <property type="term" value="C:endoplasmic reticulum membrane"/>
    <property type="evidence" value="ECO:0007669"/>
    <property type="project" value="TreeGrafter"/>
</dbReference>